<feature type="coiled-coil region" evidence="5">
    <location>
        <begin position="1495"/>
        <end position="1522"/>
    </location>
</feature>
<dbReference type="InterPro" id="IPR001895">
    <property type="entry name" value="RASGEF_cat_dom"/>
</dbReference>
<evidence type="ECO:0000313" key="13">
    <source>
        <dbReference type="EMBL" id="CAD5123683.1"/>
    </source>
</evidence>
<dbReference type="Pfam" id="PF00617">
    <property type="entry name" value="RasGEF"/>
    <property type="match status" value="1"/>
</dbReference>
<feature type="region of interest" description="Disordered" evidence="6">
    <location>
        <begin position="2242"/>
        <end position="2340"/>
    </location>
</feature>
<feature type="domain" description="PH" evidence="8">
    <location>
        <begin position="1357"/>
        <end position="1460"/>
    </location>
</feature>
<dbReference type="InterPro" id="IPR036028">
    <property type="entry name" value="SH3-like_dom_sf"/>
</dbReference>
<evidence type="ECO:0000259" key="11">
    <source>
        <dbReference type="PROSITE" id="PS50106"/>
    </source>
</evidence>
<dbReference type="InterPro" id="IPR036034">
    <property type="entry name" value="PDZ_sf"/>
</dbReference>
<dbReference type="PROSITE" id="PS50096">
    <property type="entry name" value="IQ"/>
    <property type="match status" value="1"/>
</dbReference>
<evidence type="ECO:0000259" key="9">
    <source>
        <dbReference type="PROSITE" id="PS50009"/>
    </source>
</evidence>
<keyword evidence="1 4" id="KW-0728">SH3 domain</keyword>
<dbReference type="InterPro" id="IPR008937">
    <property type="entry name" value="Ras-like_GEF"/>
</dbReference>
<dbReference type="PROSITE" id="PS50003">
    <property type="entry name" value="PH_DOMAIN"/>
    <property type="match status" value="1"/>
</dbReference>
<dbReference type="InterPro" id="IPR023578">
    <property type="entry name" value="Ras_GEF_dom_sf"/>
</dbReference>
<dbReference type="Pfam" id="PF00595">
    <property type="entry name" value="PDZ"/>
    <property type="match status" value="1"/>
</dbReference>
<dbReference type="CDD" id="cd11782">
    <property type="entry name" value="SH3_Sorbs_2"/>
    <property type="match status" value="1"/>
</dbReference>
<dbReference type="InterPro" id="IPR001849">
    <property type="entry name" value="PH_domain"/>
</dbReference>
<dbReference type="InterPro" id="IPR036964">
    <property type="entry name" value="RASGEF_cat_dom_sf"/>
</dbReference>
<protein>
    <submittedName>
        <fullName evidence="13">DgyrCDS12008</fullName>
    </submittedName>
</protein>
<dbReference type="PANTHER" id="PTHR23113">
    <property type="entry name" value="GUANINE NUCLEOTIDE EXCHANGE FACTOR"/>
    <property type="match status" value="1"/>
</dbReference>
<dbReference type="Gene3D" id="2.30.29.30">
    <property type="entry name" value="Pleckstrin-homology domain (PH domain)/Phosphotyrosine-binding domain (PTB)"/>
    <property type="match status" value="2"/>
</dbReference>
<dbReference type="Pfam" id="PF00018">
    <property type="entry name" value="SH3_1"/>
    <property type="match status" value="2"/>
</dbReference>
<dbReference type="CDD" id="cd00160">
    <property type="entry name" value="RhoGEF"/>
    <property type="match status" value="1"/>
</dbReference>
<dbReference type="PROSITE" id="PS50002">
    <property type="entry name" value="SH3"/>
    <property type="match status" value="2"/>
</dbReference>
<dbReference type="Proteomes" id="UP000549394">
    <property type="component" value="Unassembled WGS sequence"/>
</dbReference>
<gene>
    <name evidence="13" type="ORF">DGYR_LOCUS11336</name>
</gene>
<accession>A0A7I8W700</accession>
<dbReference type="SMART" id="SM00325">
    <property type="entry name" value="RhoGEF"/>
    <property type="match status" value="1"/>
</dbReference>
<evidence type="ECO:0000256" key="3">
    <source>
        <dbReference type="PROSITE-ProRule" id="PRU00168"/>
    </source>
</evidence>
<dbReference type="CDD" id="cd00155">
    <property type="entry name" value="RasGEF"/>
    <property type="match status" value="1"/>
</dbReference>
<dbReference type="SUPFAM" id="SSF48065">
    <property type="entry name" value="DBL homology domain (DH-domain)"/>
    <property type="match status" value="1"/>
</dbReference>
<proteinExistence type="predicted"/>
<dbReference type="OrthoDB" id="10254377at2759"/>
<evidence type="ECO:0000259" key="12">
    <source>
        <dbReference type="PROSITE" id="PS50212"/>
    </source>
</evidence>
<dbReference type="SUPFAM" id="SSF50044">
    <property type="entry name" value="SH3-domain"/>
    <property type="match status" value="3"/>
</dbReference>
<dbReference type="Gene3D" id="1.20.870.10">
    <property type="entry name" value="Son of sevenless (SoS) protein Chain: S domain 1"/>
    <property type="match status" value="2"/>
</dbReference>
<dbReference type="FunFam" id="2.30.42.10:FF:000055">
    <property type="entry name" value="PDZ and LIM domain protein 3"/>
    <property type="match status" value="1"/>
</dbReference>
<dbReference type="PROSITE" id="PS50212">
    <property type="entry name" value="RASGEF_NTER"/>
    <property type="match status" value="1"/>
</dbReference>
<dbReference type="Gene3D" id="2.30.30.40">
    <property type="entry name" value="SH3 Domains"/>
    <property type="match status" value="3"/>
</dbReference>
<dbReference type="SUPFAM" id="SSF50156">
    <property type="entry name" value="PDZ domain-like"/>
    <property type="match status" value="1"/>
</dbReference>
<dbReference type="PROSITE" id="PS50010">
    <property type="entry name" value="DH_2"/>
    <property type="match status" value="1"/>
</dbReference>
<dbReference type="InterPro" id="IPR000048">
    <property type="entry name" value="IQ_motif_EF-hand-BS"/>
</dbReference>
<keyword evidence="2 3" id="KW-0344">Guanine-nucleotide releasing factor</keyword>
<comment type="caution">
    <text evidence="13">The sequence shown here is derived from an EMBL/GenBank/DDBJ whole genome shotgun (WGS) entry which is preliminary data.</text>
</comment>
<dbReference type="SMART" id="SM00233">
    <property type="entry name" value="PH"/>
    <property type="match status" value="2"/>
</dbReference>
<feature type="domain" description="DH" evidence="10">
    <location>
        <begin position="1569"/>
        <end position="1755"/>
    </location>
</feature>
<feature type="region of interest" description="Disordered" evidence="6">
    <location>
        <begin position="2179"/>
        <end position="2203"/>
    </location>
</feature>
<dbReference type="SMART" id="SM00015">
    <property type="entry name" value="IQ"/>
    <property type="match status" value="1"/>
</dbReference>
<dbReference type="Gene3D" id="1.20.900.10">
    <property type="entry name" value="Dbl homology (DH) domain"/>
    <property type="match status" value="1"/>
</dbReference>
<dbReference type="GO" id="GO:0005886">
    <property type="term" value="C:plasma membrane"/>
    <property type="evidence" value="ECO:0007669"/>
    <property type="project" value="TreeGrafter"/>
</dbReference>
<feature type="compositionally biased region" description="Basic and acidic residues" evidence="6">
    <location>
        <begin position="934"/>
        <end position="946"/>
    </location>
</feature>
<feature type="compositionally biased region" description="Polar residues" evidence="6">
    <location>
        <begin position="2179"/>
        <end position="2193"/>
    </location>
</feature>
<keyword evidence="5" id="KW-0175">Coiled coil</keyword>
<evidence type="ECO:0000256" key="5">
    <source>
        <dbReference type="SAM" id="Coils"/>
    </source>
</evidence>
<feature type="domain" description="Ras-GEF" evidence="9">
    <location>
        <begin position="2476"/>
        <end position="2706"/>
    </location>
</feature>
<dbReference type="InterPro" id="IPR001452">
    <property type="entry name" value="SH3_domain"/>
</dbReference>
<sequence>MALLYDNGSSLADQLNNSLAVKMSYCVELKGGSPWGFRLQGGREFGEKLKIGRLSLLGKAGETGMQVGDILMEINGKSVTDLTHEQSVNLIKNSIETLNLRLKRDKTNDCQQNSPAKFQVCPALTTSNALEREDETIMDDDNISFSSETDSQPGTFNMKKPLHLKQKSGPSINHESKCSDIDKLNSLDMQEKQNSTPITWQEAKLMPLRANSQKELLIDTSSPTRIASPILSPAQRRSLLAGSSPGERIPPVILQPDILLKQSKKSSNGETLSTKEGKTSGSIINKEILRNSNDNLEEYESCNTSSFRNIDKNLGNYSRGMSHSNLVYDSFSNDQPIQKYFVRREPQYNQSPSSSYSYTATGKGNIIPHHKLIARQSPDCTASCDRSLTPTLMSFSNPVNFRELRDRQCKRSITPILNSKGGELNNHFNHSFNHLEEVQLRPTSYSQETCLIGPDSKINEPFIEDNYLGNGKSWSSKKTISKLDEEEETFTQPVKSNDSYKQHYCHTANINYEKCYSPNNFEYYKEEYVPNTKSPGRISSPFLSHDSNDNISRNFNFNGQGKREVKLDQTKVDWLSSQENSSALEAAVNANKFTDLKVGVISSSETTSARNTFLVNDSSSSKFQPKGKKFEYHDCASPQFKKTDCSLEKVQLKDQLKTPQIQTMSSPAMPSPALNYSVLPKTSDITEAINNLTLKLNSNVDILGTDCQQSSKYILSTPLKGNKESFRKQGYRKISVPSHDYSYDGLTGNQEQLHSWELNDEDTKNILSTSPLTISCNKTLKIGKQVQSSSHHALKLTRLQSTTPEIERPSSPIVSTFTAKRESYGINWQKNSNIQLMLDNNTNTTSSLSKSLNPPIINHEKRKDNYPPEDFIGSIEKRIRNDSQKADQIERNVDQRPAEKSYNWLTETSLSNRNRKDFNEDLSSENHSFLYNDRSPRDTFTNEKRLSSSSRSGVNEKEQKNWYRQVFKSLHKKKPEQEMNTYAPTYKFSDFEYPKFSDPSRNKFSSTEDSHPSENLYSRRIQTQYDQPRLREHDRCSPAEKCIKKKSSFFDKRQCKRNRFKDLRFCEPNKETFYNRASNENSIRDHSEDIKRPVMYTPHELNGIARAKYNFTAEKKNELTLKKGDMINLVRQIDQNWTQGQCNGHIGVFPTKYAEYLGHPESEIYIKEITAERALALYNFKPQTDIELPLRKGETIKLIRRVDQNWWEGQIGNRQGIFPSSYVKVITFPPNQMNDFINGEVLHTSSNDGYSSSNSYINMKKQTHDEGKNLYRALFKYVPQSYDELALEESDLISITEICRDGWMVGENKRTVPSGVIDNKDVVVDVARICQQFLTMQKAVRVNESQLLYLSSKAKQENTKCGYLHKKSVDTGKWQQRYFILYQNLLFYYENDQIVRPSGVALLEGSYCDRVITPGKGADKQYCFAIYYRREGQQSRQYDMRAETEAECSVWVDAIKQASFAKVVEQKECLEKKHSHLLQILESERQAKWHYVQQTEELSAEVKQLKCEMKDYKRERRASGGEQSLEEEGEEIRKIKKVQSFFRGWLCRRRWKQIVDKYIRSEHAESMRKRNSIVFRLVEQEEEYVQQLSALVTVFLRPLRMAASSKKPPITHEDVNSIFLNAETVLFLHQIFLKGLMARMENWPTLVLGDLFDMLLPMLGIYQEYVRNHHYSLQVLAEYKQKAEFNMLLRRYEEKSVCEGRTLDQFLTYPMHQIPRYIITIHELLAHTPHDHVERKSLEYAQGKLEELSQIMQDEVSETENIRKNLAIERMIVEGCDILLDVNQTFVRQGTLIQVINEPRKNSRTRLGSFSSTFKESKKEAVRQVFLFTNHMLLTTRGSSGRLHLAKNEDISSWKKVIRDSGGKTYGKISLSDCTLVEDTSSDTFYYDEEDYSNVRAGDSLLPTAAQQDKADYNGLDFRLIVDNRTQNGQPWLITLVANSVQEKAAWCSDISSCIENLHYSDLLQTSMAETSAVTMPQQVRSDPKLFRDDIDIKFSRTLNSCKVPQIRHATVERLLDRLTDLRFLSIDFLNTFLLTYRVFTSGTDVICALRKVYHSPIENAKVPITTDEKCGHDVTHRHSFDHEMLRNAAGSPPSNFHGRLAPKDNKLLIKPQAEKVRRISTGGLRIEVTGEKQKIDVSGASSFTRYDRADSIEEVDEPPALYIPTKAKLAPIASCETLSDQIQKTPERASSSGDDDDDDDDKETLMPLAVLSRRTAVRFSTTPPGESSTDPEEPKILKTVRRATSPCTSIPPPIIQQKRASSPQIIATRSPVGSPKTKRPPSPISYSFSSPNMIPGIKHSTDTFSPRTSFACPPSDGSPPTARAGAVVTSSRASKRRSSSTAATAAFAAATAASSTPPDVHRPSQLSNELKVERLHKKRESVLNTAATMRVLNVIRHWVSKFWQDLEHDDVLRKEVQDLLEEMVCNTSLLPAEHKAAASILKMCTQEQANSIKIDLNSLLAPPLQPTKDSFESLSALDIAEQMTFLDHKIFVSIRSMELLSQAWMKDKEKAPHVLLVSKRFNDMSRLVVSEIVSRTSMQERVACIEKWAAIGDICRCMHNYNGVLQICAALVNSSVYRLKKTWDRIPKPTKGVVEKLQNLVSSEGRFKNMRDALHRSDPPCIPYLGMYLTDLSFIEEGTPNKTEEGLVNFSKMRMIAHVIREIQQFQNTPYRIEHHKRVTNYILDTSKLLDDDSTYKASLAIEPRQARISVNAQTAFSHRPSLGDVLSPR</sequence>
<dbReference type="InterPro" id="IPR001478">
    <property type="entry name" value="PDZ"/>
</dbReference>
<feature type="region of interest" description="Disordered" evidence="6">
    <location>
        <begin position="845"/>
        <end position="870"/>
    </location>
</feature>
<dbReference type="PROSITE" id="PS50009">
    <property type="entry name" value="RASGEF_CAT"/>
    <property type="match status" value="1"/>
</dbReference>
<dbReference type="Pfam" id="PF00621">
    <property type="entry name" value="RhoGEF"/>
    <property type="match status" value="1"/>
</dbReference>
<feature type="domain" description="PDZ" evidence="11">
    <location>
        <begin position="32"/>
        <end position="106"/>
    </location>
</feature>
<evidence type="ECO:0000256" key="4">
    <source>
        <dbReference type="PROSITE-ProRule" id="PRU00192"/>
    </source>
</evidence>
<feature type="domain" description="SH3" evidence="7">
    <location>
        <begin position="1100"/>
        <end position="1159"/>
    </location>
</feature>
<feature type="compositionally biased region" description="Polar residues" evidence="6">
    <location>
        <begin position="2259"/>
        <end position="2268"/>
    </location>
</feature>
<evidence type="ECO:0000313" key="14">
    <source>
        <dbReference type="Proteomes" id="UP000549394"/>
    </source>
</evidence>
<dbReference type="PANTHER" id="PTHR23113:SF99">
    <property type="entry name" value="RASGEF DOMAIN-CONTAINING PROTEIN"/>
    <property type="match status" value="1"/>
</dbReference>
<organism evidence="13 14">
    <name type="scientific">Dimorphilus gyrociliatus</name>
    <dbReference type="NCBI Taxonomy" id="2664684"/>
    <lineage>
        <taxon>Eukaryota</taxon>
        <taxon>Metazoa</taxon>
        <taxon>Spiralia</taxon>
        <taxon>Lophotrochozoa</taxon>
        <taxon>Annelida</taxon>
        <taxon>Polychaeta</taxon>
        <taxon>Polychaeta incertae sedis</taxon>
        <taxon>Dinophilidae</taxon>
        <taxon>Dimorphilus</taxon>
    </lineage>
</organism>
<dbReference type="SUPFAM" id="SSF48366">
    <property type="entry name" value="Ras GEF"/>
    <property type="match status" value="1"/>
</dbReference>
<reference evidence="13 14" key="1">
    <citation type="submission" date="2020-08" db="EMBL/GenBank/DDBJ databases">
        <authorList>
            <person name="Hejnol A."/>
        </authorList>
    </citation>
    <scope>NUCLEOTIDE SEQUENCE [LARGE SCALE GENOMIC DNA]</scope>
</reference>
<dbReference type="InterPro" id="IPR035899">
    <property type="entry name" value="DBL_dom_sf"/>
</dbReference>
<dbReference type="Gene3D" id="1.10.840.10">
    <property type="entry name" value="Ras guanine-nucleotide exchange factors catalytic domain"/>
    <property type="match status" value="1"/>
</dbReference>
<name>A0A7I8W700_9ANNE</name>
<dbReference type="Pfam" id="PF00169">
    <property type="entry name" value="PH"/>
    <property type="match status" value="1"/>
</dbReference>
<evidence type="ECO:0000256" key="1">
    <source>
        <dbReference type="ARBA" id="ARBA00022443"/>
    </source>
</evidence>
<dbReference type="PROSITE" id="PS00720">
    <property type="entry name" value="RASGEF"/>
    <property type="match status" value="1"/>
</dbReference>
<keyword evidence="14" id="KW-1185">Reference proteome</keyword>
<dbReference type="EMBL" id="CAJFCJ010000019">
    <property type="protein sequence ID" value="CAD5123683.1"/>
    <property type="molecule type" value="Genomic_DNA"/>
</dbReference>
<dbReference type="SUPFAM" id="SSF50729">
    <property type="entry name" value="PH domain-like"/>
    <property type="match status" value="2"/>
</dbReference>
<feature type="region of interest" description="Disordered" evidence="6">
    <location>
        <begin position="928"/>
        <end position="957"/>
    </location>
</feature>
<dbReference type="PROSITE" id="PS50106">
    <property type="entry name" value="PDZ"/>
    <property type="match status" value="1"/>
</dbReference>
<dbReference type="SMART" id="SM00326">
    <property type="entry name" value="SH3"/>
    <property type="match status" value="3"/>
</dbReference>
<feature type="domain" description="SH3" evidence="7">
    <location>
        <begin position="1169"/>
        <end position="1228"/>
    </location>
</feature>
<dbReference type="SMART" id="SM00147">
    <property type="entry name" value="RasGEF"/>
    <property type="match status" value="1"/>
</dbReference>
<evidence type="ECO:0000259" key="8">
    <source>
        <dbReference type="PROSITE" id="PS50003"/>
    </source>
</evidence>
<dbReference type="GO" id="GO:0007265">
    <property type="term" value="P:Ras protein signal transduction"/>
    <property type="evidence" value="ECO:0007669"/>
    <property type="project" value="TreeGrafter"/>
</dbReference>
<feature type="compositionally biased region" description="Acidic residues" evidence="6">
    <location>
        <begin position="2194"/>
        <end position="2203"/>
    </location>
</feature>
<evidence type="ECO:0000256" key="2">
    <source>
        <dbReference type="ARBA" id="ARBA00022658"/>
    </source>
</evidence>
<dbReference type="InterPro" id="IPR000651">
    <property type="entry name" value="Ras-like_Gua-exchang_fac_N"/>
</dbReference>
<evidence type="ECO:0000256" key="6">
    <source>
        <dbReference type="SAM" id="MobiDB-lite"/>
    </source>
</evidence>
<dbReference type="Pfam" id="PF00618">
    <property type="entry name" value="RasGEF_N"/>
    <property type="match status" value="1"/>
</dbReference>
<feature type="domain" description="N-terminal Ras-GEF" evidence="12">
    <location>
        <begin position="2003"/>
        <end position="2121"/>
    </location>
</feature>
<dbReference type="Gene3D" id="2.30.42.10">
    <property type="match status" value="1"/>
</dbReference>
<evidence type="ECO:0000259" key="10">
    <source>
        <dbReference type="PROSITE" id="PS50010"/>
    </source>
</evidence>
<dbReference type="InterPro" id="IPR019804">
    <property type="entry name" value="Ras_G-nucl-exch_fac_CS"/>
</dbReference>
<dbReference type="InterPro" id="IPR011993">
    <property type="entry name" value="PH-like_dom_sf"/>
</dbReference>
<dbReference type="GO" id="GO:0005085">
    <property type="term" value="F:guanyl-nucleotide exchange factor activity"/>
    <property type="evidence" value="ECO:0007669"/>
    <property type="project" value="UniProtKB-KW"/>
</dbReference>
<evidence type="ECO:0000259" key="7">
    <source>
        <dbReference type="PROSITE" id="PS50002"/>
    </source>
</evidence>
<dbReference type="InterPro" id="IPR000219">
    <property type="entry name" value="DH_dom"/>
</dbReference>
<dbReference type="SMART" id="SM00228">
    <property type="entry name" value="PDZ"/>
    <property type="match status" value="1"/>
</dbReference>